<feature type="transmembrane region" description="Helical" evidence="6">
    <location>
        <begin position="12"/>
        <end position="34"/>
    </location>
</feature>
<evidence type="ECO:0000313" key="7">
    <source>
        <dbReference type="EMBL" id="OQA54316.1"/>
    </source>
</evidence>
<dbReference type="AlphaFoldDB" id="A0A1V5SIE8"/>
<dbReference type="GO" id="GO:0043190">
    <property type="term" value="C:ATP-binding cassette (ABC) transporter complex"/>
    <property type="evidence" value="ECO:0007669"/>
    <property type="project" value="TreeGrafter"/>
</dbReference>
<dbReference type="Proteomes" id="UP000485569">
    <property type="component" value="Unassembled WGS sequence"/>
</dbReference>
<feature type="transmembrane region" description="Helical" evidence="6">
    <location>
        <begin position="100"/>
        <end position="118"/>
    </location>
</feature>
<evidence type="ECO:0000256" key="5">
    <source>
        <dbReference type="ARBA" id="ARBA00023136"/>
    </source>
</evidence>
<keyword evidence="5 6" id="KW-0472">Membrane</keyword>
<feature type="transmembrane region" description="Helical" evidence="6">
    <location>
        <begin position="337"/>
        <end position="357"/>
    </location>
</feature>
<evidence type="ECO:0000256" key="6">
    <source>
        <dbReference type="SAM" id="Phobius"/>
    </source>
</evidence>
<evidence type="ECO:0000256" key="1">
    <source>
        <dbReference type="ARBA" id="ARBA00004651"/>
    </source>
</evidence>
<dbReference type="Pfam" id="PF03739">
    <property type="entry name" value="LptF_LptG"/>
    <property type="match status" value="1"/>
</dbReference>
<sequence length="361" mass="41216">MKVFDWYLLKQALRNFFLGVALFLTILTAGDLLFRLTRLWLQSKVPFITIAQVFLYSLPSFLVYVFPMSVLLSVLLTMNRMAADSEVIAFKASGISVKRLVIPFLLLGIWSCIFTIYIQERILPTSSQKLQSLIGGTSVTSWLFQENTFFRDRVDESQERIFYVKKIDRDQPLLSGVIVQEYDHNGLKRILNADQAFLDNGKWVFIKGVMYEVGSRGEVERVVRFEKEEMYTQQSMEDVLKSQKNPQEMSYKELQEYIAQEHENPEQKYRLQLMLWQKTAIPFAAIFFVLVGVPLGIASPRSGKVMGIGMSILMVFGYYVLFSVSGTVAEGGGMSPFLGAWLSNIITGILGVGLIQFKEKY</sequence>
<dbReference type="PANTHER" id="PTHR33529:SF6">
    <property type="entry name" value="YJGP_YJGQ FAMILY PERMEASE"/>
    <property type="match status" value="1"/>
</dbReference>
<dbReference type="GO" id="GO:0015920">
    <property type="term" value="P:lipopolysaccharide transport"/>
    <property type="evidence" value="ECO:0007669"/>
    <property type="project" value="TreeGrafter"/>
</dbReference>
<gene>
    <name evidence="7" type="ORF">BWY41_02144</name>
</gene>
<evidence type="ECO:0000256" key="3">
    <source>
        <dbReference type="ARBA" id="ARBA00022692"/>
    </source>
</evidence>
<protein>
    <submittedName>
        <fullName evidence="7">Putative permease YjgP/YjgQ family protein</fullName>
    </submittedName>
</protein>
<feature type="transmembrane region" description="Helical" evidence="6">
    <location>
        <begin position="305"/>
        <end position="325"/>
    </location>
</feature>
<dbReference type="InterPro" id="IPR005495">
    <property type="entry name" value="LptG/LptF_permease"/>
</dbReference>
<evidence type="ECO:0000256" key="2">
    <source>
        <dbReference type="ARBA" id="ARBA00022475"/>
    </source>
</evidence>
<name>A0A1V5SIE8_9BACT</name>
<feature type="transmembrane region" description="Helical" evidence="6">
    <location>
        <begin position="54"/>
        <end position="79"/>
    </location>
</feature>
<comment type="subcellular location">
    <subcellularLocation>
        <location evidence="1">Cell membrane</location>
        <topology evidence="1">Multi-pass membrane protein</topology>
    </subcellularLocation>
</comment>
<reference evidence="7" key="1">
    <citation type="submission" date="2017-02" db="EMBL/GenBank/DDBJ databases">
        <title>Delving into the versatile metabolic prowess of the omnipresent phylum Bacteroidetes.</title>
        <authorList>
            <person name="Nobu M.K."/>
            <person name="Mei R."/>
            <person name="Narihiro T."/>
            <person name="Kuroda K."/>
            <person name="Liu W.-T."/>
        </authorList>
    </citation>
    <scope>NUCLEOTIDE SEQUENCE</scope>
    <source>
        <strain evidence="7">ADurb.Bin276</strain>
    </source>
</reference>
<dbReference type="PANTHER" id="PTHR33529">
    <property type="entry name" value="SLR0882 PROTEIN-RELATED"/>
    <property type="match status" value="1"/>
</dbReference>
<keyword evidence="2" id="KW-1003">Cell membrane</keyword>
<dbReference type="EMBL" id="MWBQ01000218">
    <property type="protein sequence ID" value="OQA54316.1"/>
    <property type="molecule type" value="Genomic_DNA"/>
</dbReference>
<feature type="transmembrane region" description="Helical" evidence="6">
    <location>
        <begin position="280"/>
        <end position="298"/>
    </location>
</feature>
<keyword evidence="4 6" id="KW-1133">Transmembrane helix</keyword>
<accession>A0A1V5SIE8</accession>
<keyword evidence="3 6" id="KW-0812">Transmembrane</keyword>
<evidence type="ECO:0000256" key="4">
    <source>
        <dbReference type="ARBA" id="ARBA00022989"/>
    </source>
</evidence>
<comment type="caution">
    <text evidence="7">The sequence shown here is derived from an EMBL/GenBank/DDBJ whole genome shotgun (WGS) entry which is preliminary data.</text>
</comment>
<organism evidence="7">
    <name type="scientific">Candidatus Atribacter allofermentans</name>
    <dbReference type="NCBI Taxonomy" id="1852833"/>
    <lineage>
        <taxon>Bacteria</taxon>
        <taxon>Pseudomonadati</taxon>
        <taxon>Atribacterota</taxon>
        <taxon>Atribacteria</taxon>
        <taxon>Atribacterales</taxon>
        <taxon>Atribacteraceae</taxon>
        <taxon>Atribacter</taxon>
    </lineage>
</organism>
<proteinExistence type="predicted"/>